<keyword evidence="2" id="KW-1185">Reference proteome</keyword>
<reference evidence="1" key="1">
    <citation type="submission" date="2018-02" db="EMBL/GenBank/DDBJ databases">
        <title>The genomes of Aspergillus section Nigri reveals drivers in fungal speciation.</title>
        <authorList>
            <consortium name="DOE Joint Genome Institute"/>
            <person name="Vesth T.C."/>
            <person name="Nybo J."/>
            <person name="Theobald S."/>
            <person name="Brandl J."/>
            <person name="Frisvad J.C."/>
            <person name="Nielsen K.F."/>
            <person name="Lyhne E.K."/>
            <person name="Kogle M.E."/>
            <person name="Kuo A."/>
            <person name="Riley R."/>
            <person name="Clum A."/>
            <person name="Nolan M."/>
            <person name="Lipzen A."/>
            <person name="Salamov A."/>
            <person name="Henrissat B."/>
            <person name="Wiebenga A."/>
            <person name="De vries R.P."/>
            <person name="Grigoriev I.V."/>
            <person name="Mortensen U.H."/>
            <person name="Andersen M.R."/>
            <person name="Baker S.E."/>
        </authorList>
    </citation>
    <scope>NUCLEOTIDE SEQUENCE</scope>
    <source>
        <strain evidence="1">CBS 121060</strain>
    </source>
</reference>
<protein>
    <submittedName>
        <fullName evidence="1">Uncharacterized protein</fullName>
    </submittedName>
</protein>
<evidence type="ECO:0000313" key="1">
    <source>
        <dbReference type="EMBL" id="RAH71198.1"/>
    </source>
</evidence>
<proteinExistence type="predicted"/>
<organism evidence="1 2">
    <name type="scientific">Aspergillus aculeatinus CBS 121060</name>
    <dbReference type="NCBI Taxonomy" id="1448322"/>
    <lineage>
        <taxon>Eukaryota</taxon>
        <taxon>Fungi</taxon>
        <taxon>Dikarya</taxon>
        <taxon>Ascomycota</taxon>
        <taxon>Pezizomycotina</taxon>
        <taxon>Eurotiomycetes</taxon>
        <taxon>Eurotiomycetidae</taxon>
        <taxon>Eurotiales</taxon>
        <taxon>Aspergillaceae</taxon>
        <taxon>Aspergillus</taxon>
        <taxon>Aspergillus subgen. Circumdati</taxon>
    </lineage>
</organism>
<dbReference type="EMBL" id="KZ824950">
    <property type="protein sequence ID" value="RAH71198.1"/>
    <property type="molecule type" value="Genomic_DNA"/>
</dbReference>
<dbReference type="Proteomes" id="UP000249661">
    <property type="component" value="Unassembled WGS sequence"/>
</dbReference>
<evidence type="ECO:0000313" key="2">
    <source>
        <dbReference type="Proteomes" id="UP000249661"/>
    </source>
</evidence>
<gene>
    <name evidence="1" type="ORF">BO66DRAFT_59904</name>
</gene>
<name>A0ACD1HCR7_9EURO</name>
<sequence length="91" mass="10081">MILNPSSGFLLFMFLFCPVLSSFGLSHHVSIFCPSMVLAREQFGHTGYQMSLLRSTSHQAPSTWLSINQQPARGHLGHKSGGRTFAELTSR</sequence>
<accession>A0ACD1HCR7</accession>